<evidence type="ECO:0000256" key="4">
    <source>
        <dbReference type="ARBA" id="ARBA00023136"/>
    </source>
</evidence>
<protein>
    <submittedName>
        <fullName evidence="7">ABC-2 type transport system permease protein</fullName>
    </submittedName>
</protein>
<evidence type="ECO:0000256" key="5">
    <source>
        <dbReference type="SAM" id="Phobius"/>
    </source>
</evidence>
<dbReference type="STRING" id="586411.SAMN05216187_103251"/>
<feature type="domain" description="ABC-2 type transporter transmembrane" evidence="6">
    <location>
        <begin position="24"/>
        <end position="400"/>
    </location>
</feature>
<feature type="transmembrane region" description="Helical" evidence="5">
    <location>
        <begin position="211"/>
        <end position="232"/>
    </location>
</feature>
<reference evidence="8" key="1">
    <citation type="submission" date="2016-10" db="EMBL/GenBank/DDBJ databases">
        <authorList>
            <person name="Varghese N."/>
            <person name="Submissions S."/>
        </authorList>
    </citation>
    <scope>NUCLEOTIDE SEQUENCE [LARGE SCALE GENOMIC DNA]</scope>
    <source>
        <strain evidence="8">CGMCC 1.8911</strain>
    </source>
</reference>
<evidence type="ECO:0000256" key="1">
    <source>
        <dbReference type="ARBA" id="ARBA00004141"/>
    </source>
</evidence>
<evidence type="ECO:0000256" key="3">
    <source>
        <dbReference type="ARBA" id="ARBA00022989"/>
    </source>
</evidence>
<dbReference type="Pfam" id="PF12698">
    <property type="entry name" value="ABC2_membrane_3"/>
    <property type="match status" value="1"/>
</dbReference>
<evidence type="ECO:0000313" key="7">
    <source>
        <dbReference type="EMBL" id="SDJ93084.1"/>
    </source>
</evidence>
<feature type="transmembrane region" description="Helical" evidence="5">
    <location>
        <begin position="292"/>
        <end position="316"/>
    </location>
</feature>
<sequence>MRKMRHVFVFIANDISRLRRKWLTLPLIFISPLIFIGLLLWIMSSVFMPDEPEDIEIGLVNLDDSEPASMIVSALADSAEVAEGLEINEMTQAEAEEMIGDNTLVSYILFPEKFTDKMMRGESSQLEVVGNPDMQLESYVISGMIDTVVRHIRNSQANILTINHYAETLGMSDEEREALIFQEFVNQFIQVLSSDTLMDEHEISQNISAGAMYFIVNGLFILMTVWLYMLHIALMRDTDHQLKERIKLAGGTYFVQGAARSITTSVIASLFSILLMLVILKLSAADLPVENIGRLAVLMILHIIITSILLIISGWLIRSFKISMTVQLFVILLVILFAGSIIPRIYFPVYLDPVFDYMYSYQTLFWMEELLLNGRFIIETEVLLITLAVLFVVFLAAALYKERRFL</sequence>
<keyword evidence="2 5" id="KW-0812">Transmembrane</keyword>
<dbReference type="RefSeq" id="WP_092596033.1">
    <property type="nucleotide sequence ID" value="NZ_FNFI01000003.1"/>
</dbReference>
<dbReference type="PANTHER" id="PTHR43077:SF5">
    <property type="entry name" value="PHAGE INFECTION PROTEIN"/>
    <property type="match status" value="1"/>
</dbReference>
<accession>A0A1G8XSD6</accession>
<organism evidence="7 8">
    <name type="scientific">Jeotgalicoccus aerolatus</name>
    <dbReference type="NCBI Taxonomy" id="709510"/>
    <lineage>
        <taxon>Bacteria</taxon>
        <taxon>Bacillati</taxon>
        <taxon>Bacillota</taxon>
        <taxon>Bacilli</taxon>
        <taxon>Bacillales</taxon>
        <taxon>Staphylococcaceae</taxon>
        <taxon>Jeotgalicoccus</taxon>
    </lineage>
</organism>
<dbReference type="GO" id="GO:0016020">
    <property type="term" value="C:membrane"/>
    <property type="evidence" value="ECO:0007669"/>
    <property type="project" value="UniProtKB-SubCell"/>
</dbReference>
<dbReference type="PANTHER" id="PTHR43077">
    <property type="entry name" value="TRANSPORT PERMEASE YVFS-RELATED"/>
    <property type="match status" value="1"/>
</dbReference>
<comment type="subcellular location">
    <subcellularLocation>
        <location evidence="1">Membrane</location>
        <topology evidence="1">Multi-pass membrane protein</topology>
    </subcellularLocation>
</comment>
<evidence type="ECO:0000259" key="6">
    <source>
        <dbReference type="Pfam" id="PF12698"/>
    </source>
</evidence>
<dbReference type="InterPro" id="IPR013525">
    <property type="entry name" value="ABC2_TM"/>
</dbReference>
<dbReference type="InterPro" id="IPR051328">
    <property type="entry name" value="T7SS_ABC-Transporter"/>
</dbReference>
<dbReference type="Proteomes" id="UP000242700">
    <property type="component" value="Unassembled WGS sequence"/>
</dbReference>
<feature type="transmembrane region" description="Helical" evidence="5">
    <location>
        <begin position="328"/>
        <end position="347"/>
    </location>
</feature>
<feature type="transmembrane region" description="Helical" evidence="5">
    <location>
        <begin position="253"/>
        <end position="280"/>
    </location>
</feature>
<feature type="transmembrane region" description="Helical" evidence="5">
    <location>
        <begin position="21"/>
        <end position="43"/>
    </location>
</feature>
<proteinExistence type="predicted"/>
<keyword evidence="3 5" id="KW-1133">Transmembrane helix</keyword>
<dbReference type="Gene3D" id="3.40.1710.10">
    <property type="entry name" value="abc type-2 transporter like domain"/>
    <property type="match status" value="1"/>
</dbReference>
<dbReference type="AlphaFoldDB" id="A0A1G8XSD6"/>
<feature type="transmembrane region" description="Helical" evidence="5">
    <location>
        <begin position="376"/>
        <end position="400"/>
    </location>
</feature>
<evidence type="ECO:0000256" key="2">
    <source>
        <dbReference type="ARBA" id="ARBA00022692"/>
    </source>
</evidence>
<dbReference type="OrthoDB" id="2433097at2"/>
<dbReference type="GO" id="GO:0140359">
    <property type="term" value="F:ABC-type transporter activity"/>
    <property type="evidence" value="ECO:0007669"/>
    <property type="project" value="InterPro"/>
</dbReference>
<name>A0A1G8XSD6_9STAP</name>
<dbReference type="EMBL" id="FNFI01000003">
    <property type="protein sequence ID" value="SDJ93084.1"/>
    <property type="molecule type" value="Genomic_DNA"/>
</dbReference>
<evidence type="ECO:0000313" key="8">
    <source>
        <dbReference type="Proteomes" id="UP000242700"/>
    </source>
</evidence>
<gene>
    <name evidence="7" type="ORF">SAMN05216187_103251</name>
</gene>
<keyword evidence="4 5" id="KW-0472">Membrane</keyword>